<evidence type="ECO:0000313" key="2">
    <source>
        <dbReference type="Proteomes" id="UP000494216"/>
    </source>
</evidence>
<dbReference type="InterPro" id="IPR010263">
    <property type="entry name" value="T6SS_TssK"/>
</dbReference>
<evidence type="ECO:0000313" key="1">
    <source>
        <dbReference type="EMBL" id="CAA9889688.1"/>
    </source>
</evidence>
<keyword evidence="2" id="KW-1185">Reference proteome</keyword>
<protein>
    <recommendedName>
        <fullName evidence="3">Type VI secretion system baseplate subunit TssK</fullName>
    </recommendedName>
</protein>
<dbReference type="PANTHER" id="PTHR35566">
    <property type="entry name" value="BLR3599 PROTEIN"/>
    <property type="match status" value="1"/>
</dbReference>
<evidence type="ECO:0008006" key="3">
    <source>
        <dbReference type="Google" id="ProtNLM"/>
    </source>
</evidence>
<dbReference type="Pfam" id="PF05936">
    <property type="entry name" value="T6SS_VasE"/>
    <property type="match status" value="1"/>
</dbReference>
<dbReference type="EMBL" id="CADCXN010000024">
    <property type="protein sequence ID" value="CAA9889688.1"/>
    <property type="molecule type" value="Genomic_DNA"/>
</dbReference>
<dbReference type="RefSeq" id="WP_174624674.1">
    <property type="nucleotide sequence ID" value="NZ_CADCXN010000024.1"/>
</dbReference>
<sequence length="446" mass="50948">MSWNNKVIWTEGMFLRPPHFQQQDRNFQTLVESRCGGLHCYTWGITQLEIDHQLLALGKFAITSCKGVFPDGTPFSIPDHHPSPTPVDISADTKNEIIYLALPVRRTTGRELTWENNVDELSRYRLQEIEVKDIHSQFEQDSTLIQSGALWTRFRLASQNLDAFVTIPIARVMELKMDKLVLLDKHFIPTCLHSSASVQLTDYIKEIEGILHHRGEALAQRLSSPGTGGVAEIVDFLLLQIINRYEPLFRHFTSLRQLHPERLFSVLIQMAGELATMSQFDHRPKTFPIYIHEDLTSSFPPIIIALRDALGWVSESRAVPIPLEEHPHQIRTAIIHDRQLLDSAVFILAVNAQIPIDKLRSHFPRQITIATVEKLRDHVMSQVSGIRINTLAVAPRQIPFHKGMTYFELDKNHTLWKELEASGTIAMHFSGEYPGLELEFWAIRGG</sequence>
<comment type="caution">
    <text evidence="1">The sequence shown here is derived from an EMBL/GenBank/DDBJ whole genome shotgun (WGS) entry which is preliminary data.</text>
</comment>
<accession>A0A8S0Y5S7</accession>
<reference evidence="1 2" key="1">
    <citation type="submission" date="2020-02" db="EMBL/GenBank/DDBJ databases">
        <authorList>
            <person name="Hogendoorn C."/>
        </authorList>
    </citation>
    <scope>NUCLEOTIDE SEQUENCE [LARGE SCALE GENOMIC DNA]</scope>
    <source>
        <strain evidence="1">METHB21</strain>
    </source>
</reference>
<dbReference type="Proteomes" id="UP000494216">
    <property type="component" value="Unassembled WGS sequence"/>
</dbReference>
<name>A0A8S0Y5S7_9GAMM</name>
<gene>
    <name evidence="1" type="ORF">METHB2_120047</name>
</gene>
<dbReference type="NCBIfam" id="TIGR03353">
    <property type="entry name" value="VI_chp_4"/>
    <property type="match status" value="1"/>
</dbReference>
<dbReference type="PANTHER" id="PTHR35566:SF1">
    <property type="entry name" value="TYPE VI SECRETION SYSTEM BASEPLATE COMPONENT TSSK1"/>
    <property type="match status" value="1"/>
</dbReference>
<organism evidence="1 2">
    <name type="scientific">Candidatus Methylobacter favarea</name>
    <dbReference type="NCBI Taxonomy" id="2707345"/>
    <lineage>
        <taxon>Bacteria</taxon>
        <taxon>Pseudomonadati</taxon>
        <taxon>Pseudomonadota</taxon>
        <taxon>Gammaproteobacteria</taxon>
        <taxon>Methylococcales</taxon>
        <taxon>Methylococcaceae</taxon>
        <taxon>Methylobacter</taxon>
    </lineage>
</organism>
<proteinExistence type="predicted"/>
<dbReference type="AlphaFoldDB" id="A0A8S0Y5S7"/>